<evidence type="ECO:0000313" key="4">
    <source>
        <dbReference type="Proteomes" id="UP000023152"/>
    </source>
</evidence>
<dbReference type="AlphaFoldDB" id="X6P9B8"/>
<gene>
    <name evidence="3" type="ORF">RFI_02320</name>
</gene>
<feature type="domain" description="CAP-Gly" evidence="2">
    <location>
        <begin position="347"/>
        <end position="407"/>
    </location>
</feature>
<evidence type="ECO:0000259" key="2">
    <source>
        <dbReference type="SMART" id="SM01052"/>
    </source>
</evidence>
<reference evidence="3 4" key="1">
    <citation type="journal article" date="2013" name="Curr. Biol.">
        <title>The Genome of the Foraminiferan Reticulomyxa filosa.</title>
        <authorList>
            <person name="Glockner G."/>
            <person name="Hulsmann N."/>
            <person name="Schleicher M."/>
            <person name="Noegel A.A."/>
            <person name="Eichinger L."/>
            <person name="Gallinger C."/>
            <person name="Pawlowski J."/>
            <person name="Sierra R."/>
            <person name="Euteneuer U."/>
            <person name="Pillet L."/>
            <person name="Moustafa A."/>
            <person name="Platzer M."/>
            <person name="Groth M."/>
            <person name="Szafranski K."/>
            <person name="Schliwa M."/>
        </authorList>
    </citation>
    <scope>NUCLEOTIDE SEQUENCE [LARGE SCALE GENOMIC DNA]</scope>
</reference>
<feature type="compositionally biased region" description="Basic and acidic residues" evidence="1">
    <location>
        <begin position="1"/>
        <end position="16"/>
    </location>
</feature>
<dbReference type="EMBL" id="ASPP01002292">
    <property type="protein sequence ID" value="ETO34771.1"/>
    <property type="molecule type" value="Genomic_DNA"/>
</dbReference>
<dbReference type="Gene3D" id="2.30.30.190">
    <property type="entry name" value="CAP Gly-rich-like domain"/>
    <property type="match status" value="1"/>
</dbReference>
<evidence type="ECO:0000313" key="3">
    <source>
        <dbReference type="EMBL" id="ETO34771.1"/>
    </source>
</evidence>
<keyword evidence="4" id="KW-1185">Reference proteome</keyword>
<dbReference type="SMART" id="SM01052">
    <property type="entry name" value="CAP_GLY"/>
    <property type="match status" value="1"/>
</dbReference>
<dbReference type="Proteomes" id="UP000023152">
    <property type="component" value="Unassembled WGS sequence"/>
</dbReference>
<comment type="caution">
    <text evidence="3">The sequence shown here is derived from an EMBL/GenBank/DDBJ whole genome shotgun (WGS) entry which is preliminary data.</text>
</comment>
<dbReference type="OrthoDB" id="2130750at2759"/>
<feature type="region of interest" description="Disordered" evidence="1">
    <location>
        <begin position="1"/>
        <end position="28"/>
    </location>
</feature>
<feature type="region of interest" description="Disordered" evidence="1">
    <location>
        <begin position="278"/>
        <end position="297"/>
    </location>
</feature>
<dbReference type="Pfam" id="PF01302">
    <property type="entry name" value="CAP_GLY"/>
    <property type="match status" value="1"/>
</dbReference>
<evidence type="ECO:0000256" key="1">
    <source>
        <dbReference type="SAM" id="MobiDB-lite"/>
    </source>
</evidence>
<proteinExistence type="predicted"/>
<dbReference type="InterPro" id="IPR000938">
    <property type="entry name" value="CAP-Gly_domain"/>
</dbReference>
<accession>X6P9B8</accession>
<dbReference type="InterPro" id="IPR036859">
    <property type="entry name" value="CAP-Gly_dom_sf"/>
</dbReference>
<sequence length="451" mass="52279">MGKRSDTEYEKAEEKPQVVVQHNQRKQRIKKSLISYQKDAIKKKRTLQQLREVNLTNVDKSLQLFLKDPQKEKHDTTIAISGGNAAATAECASRPQHTPREKYLETNRESMTMITGSENVAQLNEQNENDIVTKIHHEQAPSHIFSNEFVSKTALNQIARGYSTIHNCRLADFDLLTFCMCDQIHWENAFNITINGNNYFTAKEGHGLFVTRETIVKRLKNDSHNEEVFFEVGDCDWNYLNLLQMVATEDLENKGTNTEKFLFCFEKNRRGITKKQPEAISEDLEMEPPSNYQSTDRSSVVITEDKNAQDGEFELNRQKIETELVVDVSSIIVLKNGFEELIFFFFFGTHYFIVRYSGIPDFGKGEKFIVVELNERDENAGDGSKNGKRYFSYKTERGLFVKPKDITKVLKVPSNLKYLDLNYLLNEEHDPRTSNRISVEERLRILEEKER</sequence>
<protein>
    <recommendedName>
        <fullName evidence="2">CAP-Gly domain-containing protein</fullName>
    </recommendedName>
</protein>
<organism evidence="3 4">
    <name type="scientific">Reticulomyxa filosa</name>
    <dbReference type="NCBI Taxonomy" id="46433"/>
    <lineage>
        <taxon>Eukaryota</taxon>
        <taxon>Sar</taxon>
        <taxon>Rhizaria</taxon>
        <taxon>Retaria</taxon>
        <taxon>Foraminifera</taxon>
        <taxon>Monothalamids</taxon>
        <taxon>Reticulomyxidae</taxon>
        <taxon>Reticulomyxa</taxon>
    </lineage>
</organism>
<name>X6P9B8_RETFI</name>
<dbReference type="SUPFAM" id="SSF74924">
    <property type="entry name" value="Cap-Gly domain"/>
    <property type="match status" value="1"/>
</dbReference>